<proteinExistence type="predicted"/>
<protein>
    <submittedName>
        <fullName evidence="2">Uncharacterized protein</fullName>
    </submittedName>
</protein>
<name>A0A848B6E6_9BACT</name>
<keyword evidence="1" id="KW-1133">Transmembrane helix</keyword>
<dbReference type="RefSeq" id="WP_168963678.1">
    <property type="nucleotide sequence ID" value="NZ_JABAEW010000051.1"/>
</dbReference>
<evidence type="ECO:0000313" key="3">
    <source>
        <dbReference type="Proteomes" id="UP000576225"/>
    </source>
</evidence>
<evidence type="ECO:0000256" key="1">
    <source>
        <dbReference type="SAM" id="Phobius"/>
    </source>
</evidence>
<gene>
    <name evidence="2" type="ORF">HF882_18650</name>
</gene>
<keyword evidence="1" id="KW-0812">Transmembrane</keyword>
<feature type="transmembrane region" description="Helical" evidence="1">
    <location>
        <begin position="9"/>
        <end position="27"/>
    </location>
</feature>
<comment type="caution">
    <text evidence="2">The sequence shown here is derived from an EMBL/GenBank/DDBJ whole genome shotgun (WGS) entry which is preliminary data.</text>
</comment>
<keyword evidence="1" id="KW-0472">Membrane</keyword>
<accession>A0A848B6E6</accession>
<organism evidence="2 3">
    <name type="scientific">Victivallis vadensis</name>
    <dbReference type="NCBI Taxonomy" id="172901"/>
    <lineage>
        <taxon>Bacteria</taxon>
        <taxon>Pseudomonadati</taxon>
        <taxon>Lentisphaerota</taxon>
        <taxon>Lentisphaeria</taxon>
        <taxon>Victivallales</taxon>
        <taxon>Victivallaceae</taxon>
        <taxon>Victivallis</taxon>
    </lineage>
</organism>
<evidence type="ECO:0000313" key="2">
    <source>
        <dbReference type="EMBL" id="NMD88612.1"/>
    </source>
</evidence>
<dbReference type="Proteomes" id="UP000576225">
    <property type="component" value="Unassembled WGS sequence"/>
</dbReference>
<sequence length="331" mass="38018">MDSQLKRKLSVAGLIIATIVGASWFGYHEGNLQQAEYSRLAEEQHKRDEESSKHLQQLIADQAARAVLKYNQSLQLPGQNEEKNQKTHATESPLQENILNAIIKYLKKINTQTASVVKFDDAQLRIVEKQQLKPDTWKMTIGGFLDCNTIDFFLFFGPSGQVFVRAWNSFDDSTYAPQLAGKKIRNTNAIAEYKRAVASGKFPLYTDWTENSQKTGHPCLFLEQEIISVIGQNIVNLNKNLYLSGEKAYWGTTNLAIYEITFLQNNTWRIAAAGEEDEYSSYFLLEFREKEASLFSRVWLDEIDDRKYTRQLQIAEHSRNSQSSPFRLQNH</sequence>
<dbReference type="AlphaFoldDB" id="A0A848B6E6"/>
<reference evidence="2 3" key="1">
    <citation type="submission" date="2020-04" db="EMBL/GenBank/DDBJ databases">
        <authorList>
            <person name="Hitch T.C.A."/>
            <person name="Wylensek D."/>
            <person name="Clavel T."/>
        </authorList>
    </citation>
    <scope>NUCLEOTIDE SEQUENCE [LARGE SCALE GENOMIC DNA]</scope>
    <source>
        <strain evidence="2 3">COR2-253-APC-1A</strain>
    </source>
</reference>
<dbReference type="EMBL" id="JABAEW010000051">
    <property type="protein sequence ID" value="NMD88612.1"/>
    <property type="molecule type" value="Genomic_DNA"/>
</dbReference>